<feature type="transmembrane region" description="Helical" evidence="1">
    <location>
        <begin position="71"/>
        <end position="89"/>
    </location>
</feature>
<feature type="transmembrane region" description="Helical" evidence="1">
    <location>
        <begin position="6"/>
        <end position="29"/>
    </location>
</feature>
<dbReference type="InterPro" id="IPR012652">
    <property type="entry name" value="ThiW"/>
</dbReference>
<dbReference type="EMBL" id="CP049742">
    <property type="protein sequence ID" value="QPC47583.1"/>
    <property type="molecule type" value="Genomic_DNA"/>
</dbReference>
<keyword evidence="3" id="KW-1185">Reference proteome</keyword>
<evidence type="ECO:0000256" key="1">
    <source>
        <dbReference type="SAM" id="Phobius"/>
    </source>
</evidence>
<dbReference type="PIRSF" id="PIRSF024534">
    <property type="entry name" value="ThiW"/>
    <property type="match status" value="1"/>
</dbReference>
<gene>
    <name evidence="2" type="primary">thiW</name>
    <name evidence="2" type="ORF">G8O30_11780</name>
</gene>
<name>A0A7S8CCS0_9BACI</name>
<keyword evidence="1" id="KW-0812">Transmembrane</keyword>
<evidence type="ECO:0000313" key="3">
    <source>
        <dbReference type="Proteomes" id="UP000593626"/>
    </source>
</evidence>
<organism evidence="2 3">
    <name type="scientific">Mangrovibacillus cuniculi</name>
    <dbReference type="NCBI Taxonomy" id="2593652"/>
    <lineage>
        <taxon>Bacteria</taxon>
        <taxon>Bacillati</taxon>
        <taxon>Bacillota</taxon>
        <taxon>Bacilli</taxon>
        <taxon>Bacillales</taxon>
        <taxon>Bacillaceae</taxon>
        <taxon>Mangrovibacillus</taxon>
    </lineage>
</organism>
<dbReference type="Gene3D" id="1.10.1760.20">
    <property type="match status" value="1"/>
</dbReference>
<keyword evidence="1" id="KW-1133">Transmembrane helix</keyword>
<dbReference type="Proteomes" id="UP000593626">
    <property type="component" value="Chromosome"/>
</dbReference>
<keyword evidence="1" id="KW-0472">Membrane</keyword>
<accession>A0A7S8CCS0</accession>
<dbReference type="AlphaFoldDB" id="A0A7S8CCS0"/>
<feature type="transmembrane region" description="Helical" evidence="1">
    <location>
        <begin position="96"/>
        <end position="119"/>
    </location>
</feature>
<dbReference type="Pfam" id="PF09512">
    <property type="entry name" value="ThiW"/>
    <property type="match status" value="1"/>
</dbReference>
<dbReference type="KEGG" id="mcui:G8O30_11780"/>
<protein>
    <submittedName>
        <fullName evidence="2">Energy coupling factor transporter S component ThiW</fullName>
    </submittedName>
</protein>
<feature type="transmembrane region" description="Helical" evidence="1">
    <location>
        <begin position="125"/>
        <end position="149"/>
    </location>
</feature>
<feature type="transmembrane region" description="Helical" evidence="1">
    <location>
        <begin position="41"/>
        <end position="65"/>
    </location>
</feature>
<evidence type="ECO:0000313" key="2">
    <source>
        <dbReference type="EMBL" id="QPC47583.1"/>
    </source>
</evidence>
<sequence>MNTRKLTLMAMLVAIAVIGASFVSIPTGVARIFPIQHAVNVIAAVTLGPVGAVLTAFVTGLVRLLTGTGSLLAFPGGMIGALLAGFVYWKTNKLRWTILGEVIGTGIIASLLAVPYAAIFMGSKFGVFFFLPAFFLSSLVGSAIGGLILRKVPLNQVTNQELTR</sequence>
<proteinExistence type="predicted"/>
<dbReference type="RefSeq" id="WP_239672253.1">
    <property type="nucleotide sequence ID" value="NZ_CP049742.1"/>
</dbReference>
<reference evidence="2 3" key="1">
    <citation type="submission" date="2019-07" db="EMBL/GenBank/DDBJ databases">
        <title>Genome sequence of 2 isolates from Red Sea Mangroves.</title>
        <authorList>
            <person name="Sefrji F."/>
            <person name="Michoud G."/>
            <person name="Merlino G."/>
            <person name="Daffonchio D."/>
        </authorList>
    </citation>
    <scope>NUCLEOTIDE SEQUENCE [LARGE SCALE GENOMIC DNA]</scope>
    <source>
        <strain evidence="2 3">R1DC41</strain>
    </source>
</reference>
<dbReference type="NCBIfam" id="TIGR02359">
    <property type="entry name" value="thiW"/>
    <property type="match status" value="1"/>
</dbReference>